<dbReference type="PANTHER" id="PTHR23193:SF23">
    <property type="entry name" value="NUCLEAR PORE COMPLEX PROTEIN NUP153"/>
    <property type="match status" value="1"/>
</dbReference>
<reference evidence="5 6" key="1">
    <citation type="journal article" date="2004" name="Nature">
        <title>Genome evolution in yeasts.</title>
        <authorList>
            <consortium name="Genolevures"/>
            <person name="Dujon B."/>
            <person name="Sherman D."/>
            <person name="Fischer G."/>
            <person name="Durrens P."/>
            <person name="Casaregola S."/>
            <person name="Lafontaine I."/>
            <person name="de Montigny J."/>
            <person name="Marck C."/>
            <person name="Neuveglise C."/>
            <person name="Talla E."/>
            <person name="Goffard N."/>
            <person name="Frangeul L."/>
            <person name="Aigle M."/>
            <person name="Anthouard V."/>
            <person name="Babour A."/>
            <person name="Barbe V."/>
            <person name="Barnay S."/>
            <person name="Blanchin S."/>
            <person name="Beckerich J.M."/>
            <person name="Beyne E."/>
            <person name="Bleykasten C."/>
            <person name="Boisrame A."/>
            <person name="Boyer J."/>
            <person name="Cattolico L."/>
            <person name="Confanioleri F."/>
            <person name="de Daruvar A."/>
            <person name="Despons L."/>
            <person name="Fabre E."/>
            <person name="Fairhead C."/>
            <person name="Ferry-Dumazet H."/>
            <person name="Groppi A."/>
            <person name="Hantraye F."/>
            <person name="Hennequin C."/>
            <person name="Jauniaux N."/>
            <person name="Joyet P."/>
            <person name="Kachouri R."/>
            <person name="Kerrest A."/>
            <person name="Koszul R."/>
            <person name="Lemaire M."/>
            <person name="Lesur I."/>
            <person name="Ma L."/>
            <person name="Muller H."/>
            <person name="Nicaud J.M."/>
            <person name="Nikolski M."/>
            <person name="Oztas S."/>
            <person name="Ozier-Kalogeropoulos O."/>
            <person name="Pellenz S."/>
            <person name="Potier S."/>
            <person name="Richard G.F."/>
            <person name="Straub M.L."/>
            <person name="Suleau A."/>
            <person name="Swennene D."/>
            <person name="Tekaia F."/>
            <person name="Wesolowski-Louvel M."/>
            <person name="Westhof E."/>
            <person name="Wirth B."/>
            <person name="Zeniou-Meyer M."/>
            <person name="Zivanovic I."/>
            <person name="Bolotin-Fukuhara M."/>
            <person name="Thierry A."/>
            <person name="Bouchier C."/>
            <person name="Caudron B."/>
            <person name="Scarpelli C."/>
            <person name="Gaillardin C."/>
            <person name="Weissenbach J."/>
            <person name="Wincker P."/>
            <person name="Souciet J.L."/>
        </authorList>
    </citation>
    <scope>NUCLEOTIDE SEQUENCE [LARGE SCALE GENOMIC DNA]</scope>
    <source>
        <strain evidence="6">ATCC 8585 / CBS 2359 / DSM 70799 / NBRC 1267 / NRRL Y-1140 / WM37</strain>
    </source>
</reference>
<feature type="compositionally biased region" description="Polar residues" evidence="4">
    <location>
        <begin position="791"/>
        <end position="815"/>
    </location>
</feature>
<dbReference type="InParanoid" id="Q6CTD8"/>
<evidence type="ECO:0000313" key="5">
    <source>
        <dbReference type="EMBL" id="CAH01652.1"/>
    </source>
</evidence>
<feature type="region of interest" description="Disordered" evidence="4">
    <location>
        <begin position="223"/>
        <end position="244"/>
    </location>
</feature>
<dbReference type="GO" id="GO:0005643">
    <property type="term" value="C:nuclear pore"/>
    <property type="evidence" value="ECO:0007669"/>
    <property type="project" value="TreeGrafter"/>
</dbReference>
<name>Q6CTD8_KLULA</name>
<dbReference type="HOGENOM" id="CLU_316464_0_0_1"/>
<feature type="compositionally biased region" description="Polar residues" evidence="4">
    <location>
        <begin position="690"/>
        <end position="703"/>
    </location>
</feature>
<feature type="region of interest" description="Disordered" evidence="4">
    <location>
        <begin position="1"/>
        <end position="45"/>
    </location>
</feature>
<dbReference type="GO" id="GO:0006606">
    <property type="term" value="P:protein import into nucleus"/>
    <property type="evidence" value="ECO:0007669"/>
    <property type="project" value="TreeGrafter"/>
</dbReference>
<feature type="compositionally biased region" description="Basic and acidic residues" evidence="4">
    <location>
        <begin position="419"/>
        <end position="439"/>
    </location>
</feature>
<feature type="compositionally biased region" description="Polar residues" evidence="4">
    <location>
        <begin position="232"/>
        <end position="244"/>
    </location>
</feature>
<evidence type="ECO:0000313" key="6">
    <source>
        <dbReference type="Proteomes" id="UP000000598"/>
    </source>
</evidence>
<dbReference type="GO" id="GO:0017056">
    <property type="term" value="F:structural constituent of nuclear pore"/>
    <property type="evidence" value="ECO:0007669"/>
    <property type="project" value="TreeGrafter"/>
</dbReference>
<dbReference type="GO" id="GO:0008139">
    <property type="term" value="F:nuclear localization sequence binding"/>
    <property type="evidence" value="ECO:0007669"/>
    <property type="project" value="TreeGrafter"/>
</dbReference>
<keyword evidence="2" id="KW-0813">Transport</keyword>
<feature type="compositionally biased region" description="Low complexity" evidence="4">
    <location>
        <begin position="517"/>
        <end position="531"/>
    </location>
</feature>
<accession>Q6CTD8</accession>
<dbReference type="FunCoup" id="Q6CTD8">
    <property type="interactions" value="256"/>
</dbReference>
<evidence type="ECO:0000256" key="4">
    <source>
        <dbReference type="SAM" id="MobiDB-lite"/>
    </source>
</evidence>
<comment type="subcellular location">
    <subcellularLocation>
        <location evidence="1">Nucleus</location>
    </subcellularLocation>
</comment>
<dbReference type="STRING" id="284590.Q6CTD8"/>
<feature type="compositionally biased region" description="Polar residues" evidence="4">
    <location>
        <begin position="714"/>
        <end position="737"/>
    </location>
</feature>
<dbReference type="PANTHER" id="PTHR23193">
    <property type="entry name" value="NUCLEAR PORE COMPLEX PROTEIN NUP"/>
    <property type="match status" value="1"/>
</dbReference>
<feature type="compositionally biased region" description="Polar residues" evidence="4">
    <location>
        <begin position="394"/>
        <end position="404"/>
    </location>
</feature>
<evidence type="ECO:0000256" key="3">
    <source>
        <dbReference type="ARBA" id="ARBA00023242"/>
    </source>
</evidence>
<dbReference type="eggNOG" id="KOG4719">
    <property type="taxonomic scope" value="Eukaryota"/>
</dbReference>
<dbReference type="OMA" id="YGTENTE"/>
<feature type="compositionally biased region" description="Low complexity" evidence="4">
    <location>
        <begin position="666"/>
        <end position="678"/>
    </location>
</feature>
<feature type="compositionally biased region" description="Polar residues" evidence="4">
    <location>
        <begin position="458"/>
        <end position="474"/>
    </location>
</feature>
<gene>
    <name evidence="5" type="ORF">KLLA0_C13475g</name>
</gene>
<dbReference type="KEGG" id="kla:KLLA0_C13475g"/>
<feature type="compositionally biased region" description="Polar residues" evidence="4">
    <location>
        <begin position="370"/>
        <end position="382"/>
    </location>
</feature>
<dbReference type="EMBL" id="CR382123">
    <property type="protein sequence ID" value="CAH01652.1"/>
    <property type="molecule type" value="Genomic_DNA"/>
</dbReference>
<feature type="compositionally biased region" description="Polar residues" evidence="4">
    <location>
        <begin position="824"/>
        <end position="886"/>
    </location>
</feature>
<dbReference type="AlphaFoldDB" id="Q6CTD8"/>
<dbReference type="GO" id="GO:0006405">
    <property type="term" value="P:RNA export from nucleus"/>
    <property type="evidence" value="ECO:0007669"/>
    <property type="project" value="TreeGrafter"/>
</dbReference>
<protein>
    <submittedName>
        <fullName evidence="5">KLLA0C13475p</fullName>
    </submittedName>
</protein>
<feature type="compositionally biased region" description="Polar residues" evidence="4">
    <location>
        <begin position="592"/>
        <end position="610"/>
    </location>
</feature>
<dbReference type="InterPro" id="IPR026054">
    <property type="entry name" value="Nucleoporin"/>
</dbReference>
<feature type="region of interest" description="Disordered" evidence="4">
    <location>
        <begin position="335"/>
        <end position="748"/>
    </location>
</feature>
<keyword evidence="3" id="KW-0539">Nucleus</keyword>
<sequence>MSASYLEKPKRSISSTLASLFTKHDDTNSEDPNITRSHNEDISDSGSVVIKRQKRGFDGYEELVWNNEKITDHPLNHNGIDDINYDERPNIFLYEGDSEHGVRPPVLTIEPKQRLRLLRMQQLRRARQFPLLQRQLQSAENGLYRLTDGKNATIKNLLVNKLQSDKKNHRVSDNPKSKKWKADFQYDLSEYDILKNDKKTKPVSASMGNLESPKLPHPLLKRSTSSKKHVNTFDQTGVPSGSGLTDVQSRLLQGKTLQKNPKIAQEVVAPTLSLKPIVKEKISEDKVLNANGPSVGFDFMNRDSTSIFPGSTDTPTKPTVSKNISFGNTKLDLFNNDKQKLTAPSQDSEELPRKKKEFSSTEDTVKPFPFTSSKSLETSTEPSKPAFSFDAVKKNNTATANGGTKISDGAPSFTFGDLSKTKKETKKAETSKNPFEKSAPEPVENLAKDGLPKFSFTGADTTGISNIPTFSFGKSSEGKEIAKPAPSFSFGSQKDAGEPTNVSEMSKPMFSFNKGKSSTPDLTPLSTSQSTNTPKPLFQFGSSGSTEPAAKRPDGTKTEAPVLPSFSFGGKPVGNDSSKNIEKEKAKPFSFGQASNTSAFSLNQQPSADNATEKQEAKNAVSTAVKPAFSFGSTPAALPSDTTPKEAAAPSFSFGTTKKPVQGDMSSKPAFSFGSSSAIQQPSIEKASNAIPSFASQNTSGQPVSGLKFDLTGFKNNNRQTTPTPFSDSSNVGSARGSNPPVPFSFDNVVQPGNKISVTQPTQTTFTFAQQNQKPFTFTGSGPSTTNSSPAFGTSSNQPNVPFSFGGSSASSTPQVPALGTGFGNSMQTNTFNPSAAANFNFGGQPSQSPSVVFGSQTPQQNPSSIFSAGQQNPADIFNAQASTPQGGAPFPPQRKIAMPGRRRRRG</sequence>
<proteinExistence type="predicted"/>
<organism evidence="5 6">
    <name type="scientific">Kluyveromyces lactis (strain ATCC 8585 / CBS 2359 / DSM 70799 / NBRC 1267 / NRRL Y-1140 / WM37)</name>
    <name type="common">Yeast</name>
    <name type="synonym">Candida sphaerica</name>
    <dbReference type="NCBI Taxonomy" id="284590"/>
    <lineage>
        <taxon>Eukaryota</taxon>
        <taxon>Fungi</taxon>
        <taxon>Dikarya</taxon>
        <taxon>Ascomycota</taxon>
        <taxon>Saccharomycotina</taxon>
        <taxon>Saccharomycetes</taxon>
        <taxon>Saccharomycetales</taxon>
        <taxon>Saccharomycetaceae</taxon>
        <taxon>Kluyveromyces</taxon>
    </lineage>
</organism>
<evidence type="ECO:0000256" key="2">
    <source>
        <dbReference type="ARBA" id="ARBA00022448"/>
    </source>
</evidence>
<keyword evidence="6" id="KW-1185">Reference proteome</keyword>
<dbReference type="PaxDb" id="284590-Q6CTD8"/>
<feature type="compositionally biased region" description="Low complexity" evidence="4">
    <location>
        <begin position="761"/>
        <end position="790"/>
    </location>
</feature>
<dbReference type="Proteomes" id="UP000000598">
    <property type="component" value="Chromosome C"/>
</dbReference>
<evidence type="ECO:0000256" key="1">
    <source>
        <dbReference type="ARBA" id="ARBA00004123"/>
    </source>
</evidence>
<feature type="region of interest" description="Disordered" evidence="4">
    <location>
        <begin position="761"/>
        <end position="907"/>
    </location>
</feature>